<dbReference type="EMBL" id="CP097507">
    <property type="protein sequence ID" value="URE05093.1"/>
    <property type="molecule type" value="Genomic_DNA"/>
</dbReference>
<dbReference type="AlphaFoldDB" id="A0A9E7K3I9"/>
<reference evidence="2" key="1">
    <citation type="submission" date="2022-05" db="EMBL/GenBank/DDBJ databases">
        <title>The Musa troglodytarum L. genome provides insights into the mechanism of non-climacteric behaviour and enrichment of carotenoids.</title>
        <authorList>
            <person name="Wang J."/>
        </authorList>
    </citation>
    <scope>NUCLEOTIDE SEQUENCE</scope>
    <source>
        <tissue evidence="2">Leaf</tissue>
    </source>
</reference>
<protein>
    <submittedName>
        <fullName evidence="2">PPR repeat</fullName>
    </submittedName>
</protein>
<accession>A0A9E7K3I9</accession>
<proteinExistence type="predicted"/>
<feature type="region of interest" description="Disordered" evidence="1">
    <location>
        <begin position="175"/>
        <end position="210"/>
    </location>
</feature>
<dbReference type="Proteomes" id="UP001055439">
    <property type="component" value="Chromosome 5"/>
</dbReference>
<evidence type="ECO:0000313" key="3">
    <source>
        <dbReference type="Proteomes" id="UP001055439"/>
    </source>
</evidence>
<name>A0A9E7K3I9_9LILI</name>
<dbReference type="OrthoDB" id="185373at2759"/>
<sequence length="210" mass="23486">MHHRCPTGHKFSDKEQYISPLEEGRDDKDMVQNFQRHDAVAPENRGNKHECADKGALLLLTMFSLRDFVKNKKTLFEEPIKNHFVAIFTSSMQAQVFSDDFSSKFKMQVHSFSADPSRASGSDPNPIVINPKLKDSCSRFLVRYGSGIEATLSEGPDTGSTPHLIELKAYASTADNGSRWEDDNDVHEVSSSLASPTPGVFRRPHRSDVC</sequence>
<organism evidence="2 3">
    <name type="scientific">Musa troglodytarum</name>
    <name type="common">fe'i banana</name>
    <dbReference type="NCBI Taxonomy" id="320322"/>
    <lineage>
        <taxon>Eukaryota</taxon>
        <taxon>Viridiplantae</taxon>
        <taxon>Streptophyta</taxon>
        <taxon>Embryophyta</taxon>
        <taxon>Tracheophyta</taxon>
        <taxon>Spermatophyta</taxon>
        <taxon>Magnoliopsida</taxon>
        <taxon>Liliopsida</taxon>
        <taxon>Zingiberales</taxon>
        <taxon>Musaceae</taxon>
        <taxon>Musa</taxon>
    </lineage>
</organism>
<evidence type="ECO:0000313" key="2">
    <source>
        <dbReference type="EMBL" id="URE05093.1"/>
    </source>
</evidence>
<keyword evidence="3" id="KW-1185">Reference proteome</keyword>
<gene>
    <name evidence="2" type="ORF">MUK42_21489</name>
</gene>
<evidence type="ECO:0000256" key="1">
    <source>
        <dbReference type="SAM" id="MobiDB-lite"/>
    </source>
</evidence>